<feature type="transmembrane region" description="Helical" evidence="1">
    <location>
        <begin position="220"/>
        <end position="237"/>
    </location>
</feature>
<feature type="transmembrane region" description="Helical" evidence="1">
    <location>
        <begin position="172"/>
        <end position="189"/>
    </location>
</feature>
<name>A0A2S8FFI8_9BACT</name>
<evidence type="ECO:0000313" key="3">
    <source>
        <dbReference type="Proteomes" id="UP000238322"/>
    </source>
</evidence>
<feature type="transmembrane region" description="Helical" evidence="1">
    <location>
        <begin position="28"/>
        <end position="49"/>
    </location>
</feature>
<evidence type="ECO:0000256" key="1">
    <source>
        <dbReference type="SAM" id="Phobius"/>
    </source>
</evidence>
<gene>
    <name evidence="2" type="ORF">C5Y83_22315</name>
</gene>
<keyword evidence="1" id="KW-0812">Transmembrane</keyword>
<dbReference type="AlphaFoldDB" id="A0A2S8FFI8"/>
<feature type="transmembrane region" description="Helical" evidence="1">
    <location>
        <begin position="249"/>
        <end position="267"/>
    </location>
</feature>
<keyword evidence="1" id="KW-1133">Transmembrane helix</keyword>
<evidence type="ECO:0000313" key="2">
    <source>
        <dbReference type="EMBL" id="PQO30941.1"/>
    </source>
</evidence>
<organism evidence="2 3">
    <name type="scientific">Blastopirellula marina</name>
    <dbReference type="NCBI Taxonomy" id="124"/>
    <lineage>
        <taxon>Bacteria</taxon>
        <taxon>Pseudomonadati</taxon>
        <taxon>Planctomycetota</taxon>
        <taxon>Planctomycetia</taxon>
        <taxon>Pirellulales</taxon>
        <taxon>Pirellulaceae</taxon>
        <taxon>Blastopirellula</taxon>
    </lineage>
</organism>
<comment type="caution">
    <text evidence="2">The sequence shown here is derived from an EMBL/GenBank/DDBJ whole genome shotgun (WGS) entry which is preliminary data.</text>
</comment>
<dbReference type="OrthoDB" id="241495at2"/>
<feature type="transmembrane region" description="Helical" evidence="1">
    <location>
        <begin position="196"/>
        <end position="214"/>
    </location>
</feature>
<keyword evidence="1" id="KW-0472">Membrane</keyword>
<dbReference type="Proteomes" id="UP000238322">
    <property type="component" value="Unassembled WGS sequence"/>
</dbReference>
<feature type="transmembrane region" description="Helical" evidence="1">
    <location>
        <begin position="69"/>
        <end position="100"/>
    </location>
</feature>
<feature type="transmembrane region" description="Helical" evidence="1">
    <location>
        <begin position="112"/>
        <end position="139"/>
    </location>
</feature>
<dbReference type="RefSeq" id="WP_105332016.1">
    <property type="nucleotide sequence ID" value="NZ_PUHY01000013.1"/>
</dbReference>
<dbReference type="SUPFAM" id="SSF52047">
    <property type="entry name" value="RNI-like"/>
    <property type="match status" value="1"/>
</dbReference>
<dbReference type="Gene3D" id="3.80.10.10">
    <property type="entry name" value="Ribonuclease Inhibitor"/>
    <property type="match status" value="1"/>
</dbReference>
<accession>A0A2S8FFI8</accession>
<protein>
    <submittedName>
        <fullName evidence="2">Uncharacterized protein</fullName>
    </submittedName>
</protein>
<reference evidence="2 3" key="1">
    <citation type="submission" date="2018-02" db="EMBL/GenBank/DDBJ databases">
        <title>Comparative genomes isolates from brazilian mangrove.</title>
        <authorList>
            <person name="Araujo J.E."/>
            <person name="Taketani R.G."/>
            <person name="Silva M.C.P."/>
            <person name="Loureco M.V."/>
            <person name="Andreote F.D."/>
        </authorList>
    </citation>
    <scope>NUCLEOTIDE SEQUENCE [LARGE SCALE GENOMIC DNA]</scope>
    <source>
        <strain evidence="2 3">Hex-1 MGV</strain>
    </source>
</reference>
<proteinExistence type="predicted"/>
<sequence length="493" mass="55779">MANLAKSFLEKTNASASSRQCTLPPLRYTLLAVVVLAQAATIVLTWPLWQVRQFPAHMPAIELSQIPFGGWLLATLALMLAVPRWGLVLHITTLLISFVFDQYRTQPQFIALAVLMFALIEENGIVLVRWFLASLWLWAGLHKLLSPDWFTHAAWDLVGGIASDQASYFQSFAWGIGLGETTIGLLAIFRPRWAAIPACSMHFGIAIFLSPWFYDHNMSVIPWNVTTGIVGCWVMWNAPSVRPQFNSEWAFASLLLIYPAGFYVGWVDHGVASVLYSNHLPEGLITTTDGTENVQGWGALNVPFPNERRLLRIYFEQSAPPGAKLHIDDQRSMLSDLYFVKRSNHQVEQISRQEFHNASIGEVAGIEHDRRRNCFLLNRAGVRMLKRDKAGPIYAVEMNPRQFRPELLELLEGLPNIEQLNLAGCRVTNEDLKRLPTLHKLQGIGLAETFVNDRAIQELKRQPELRFIDYEGTRMTTEAILQFESQRANLDVS</sequence>
<dbReference type="EMBL" id="PUHY01000013">
    <property type="protein sequence ID" value="PQO30941.1"/>
    <property type="molecule type" value="Genomic_DNA"/>
</dbReference>
<dbReference type="InterPro" id="IPR032675">
    <property type="entry name" value="LRR_dom_sf"/>
</dbReference>